<gene>
    <name evidence="1" type="ORF">GCM10023156_10070</name>
</gene>
<sequence length="160" mass="17818">MNHELLTTYLNDHHAGAVAATDVIDRLIDENQGEPLGDFAITLLSEIEQDKAELEELIKQYDAMPGVVKQAVAWAGAKMTVPKFGRATAGDFGNFQALEFLSLGILGKRALWRMLQTLSDPELLSLDYGRLIARADSQFQQVEQWRIRTGTMAMNRRAAV</sequence>
<organism evidence="1 2">
    <name type="scientific">Novipirellula rosea</name>
    <dbReference type="NCBI Taxonomy" id="1031540"/>
    <lineage>
        <taxon>Bacteria</taxon>
        <taxon>Pseudomonadati</taxon>
        <taxon>Planctomycetota</taxon>
        <taxon>Planctomycetia</taxon>
        <taxon>Pirellulales</taxon>
        <taxon>Pirellulaceae</taxon>
        <taxon>Novipirellula</taxon>
    </lineage>
</organism>
<proteinExistence type="predicted"/>
<evidence type="ECO:0000313" key="2">
    <source>
        <dbReference type="Proteomes" id="UP001500840"/>
    </source>
</evidence>
<accession>A0ABP8MDP5</accession>
<name>A0ABP8MDP5_9BACT</name>
<keyword evidence="2" id="KW-1185">Reference proteome</keyword>
<comment type="caution">
    <text evidence="1">The sequence shown here is derived from an EMBL/GenBank/DDBJ whole genome shotgun (WGS) entry which is preliminary data.</text>
</comment>
<dbReference type="EMBL" id="BAABGA010000012">
    <property type="protein sequence ID" value="GAA4447726.1"/>
    <property type="molecule type" value="Genomic_DNA"/>
</dbReference>
<evidence type="ECO:0000313" key="1">
    <source>
        <dbReference type="EMBL" id="GAA4447726.1"/>
    </source>
</evidence>
<dbReference type="RefSeq" id="WP_345320012.1">
    <property type="nucleotide sequence ID" value="NZ_BAABGA010000012.1"/>
</dbReference>
<protein>
    <submittedName>
        <fullName evidence="1">Uncharacterized protein</fullName>
    </submittedName>
</protein>
<dbReference type="Proteomes" id="UP001500840">
    <property type="component" value="Unassembled WGS sequence"/>
</dbReference>
<reference evidence="2" key="1">
    <citation type="journal article" date="2019" name="Int. J. Syst. Evol. Microbiol.">
        <title>The Global Catalogue of Microorganisms (GCM) 10K type strain sequencing project: providing services to taxonomists for standard genome sequencing and annotation.</title>
        <authorList>
            <consortium name="The Broad Institute Genomics Platform"/>
            <consortium name="The Broad Institute Genome Sequencing Center for Infectious Disease"/>
            <person name="Wu L."/>
            <person name="Ma J."/>
        </authorList>
    </citation>
    <scope>NUCLEOTIDE SEQUENCE [LARGE SCALE GENOMIC DNA]</scope>
    <source>
        <strain evidence="2">JCM 17759</strain>
    </source>
</reference>